<reference evidence="2" key="2">
    <citation type="submission" date="2015-07" db="EMBL/GenBank/DDBJ databases">
        <title>Contrasting host-pathogen interactions and genome evolution in two generalist and specialist microsporidian pathogens of mosquitoes.</title>
        <authorList>
            <consortium name="The Broad Institute Genomics Platform"/>
            <consortium name="The Broad Institute Genome Sequencing Center for Infectious Disease"/>
            <person name="Cuomo C.A."/>
            <person name="Sanscrainte N.D."/>
            <person name="Goldberg J.M."/>
            <person name="Heiman D."/>
            <person name="Young S."/>
            <person name="Zeng Q."/>
            <person name="Becnel J.J."/>
            <person name="Birren B.W."/>
        </authorList>
    </citation>
    <scope>NUCLEOTIDE SEQUENCE [LARGE SCALE GENOMIC DNA]</scope>
    <source>
        <strain evidence="2">USNM 41457</strain>
    </source>
</reference>
<dbReference type="VEuPathDB" id="MicrosporidiaDB:EDEG_03948"/>
<dbReference type="InParanoid" id="J9D0R2"/>
<dbReference type="Proteomes" id="UP000003163">
    <property type="component" value="Unassembled WGS sequence"/>
</dbReference>
<accession>J9D0R2</accession>
<proteinExistence type="predicted"/>
<comment type="caution">
    <text evidence="1">The sequence shown here is derived from an EMBL/GenBank/DDBJ whole genome shotgun (WGS) entry which is preliminary data.</text>
</comment>
<gene>
    <name evidence="1" type="ORF">EDEG_03948</name>
</gene>
<protein>
    <submittedName>
        <fullName evidence="1">Uncharacterized protein</fullName>
    </submittedName>
</protein>
<keyword evidence="2" id="KW-1185">Reference proteome</keyword>
<organism evidence="1 2">
    <name type="scientific">Edhazardia aedis (strain USNM 41457)</name>
    <name type="common">Microsporidian parasite</name>
    <dbReference type="NCBI Taxonomy" id="1003232"/>
    <lineage>
        <taxon>Eukaryota</taxon>
        <taxon>Fungi</taxon>
        <taxon>Fungi incertae sedis</taxon>
        <taxon>Microsporidia</taxon>
        <taxon>Edhazardia</taxon>
    </lineage>
</organism>
<reference evidence="1 2" key="1">
    <citation type="submission" date="2011-08" db="EMBL/GenBank/DDBJ databases">
        <authorList>
            <person name="Liu Z.J."/>
            <person name="Shi F.L."/>
            <person name="Lu J.Q."/>
            <person name="Li M."/>
            <person name="Wang Z.L."/>
        </authorList>
    </citation>
    <scope>NUCLEOTIDE SEQUENCE [LARGE SCALE GENOMIC DNA]</scope>
    <source>
        <strain evidence="1 2">USNM 41457</strain>
    </source>
</reference>
<dbReference type="HOGENOM" id="CLU_139272_0_0_1"/>
<dbReference type="AlphaFoldDB" id="J9D0R2"/>
<evidence type="ECO:0000313" key="1">
    <source>
        <dbReference type="EMBL" id="EJW01466.1"/>
    </source>
</evidence>
<sequence length="151" mass="18098">MFLHLLNLMSVRLTIQDTKEQRIRKIDLEITQCQNEINSNLRKIERLNKFNCSPNRYYNSKLKIENEIIVLNARKSELQKYHVVKYFVDFGENLYVDICRIESQIDQRKSDYNAIEKSYNESVSNRDSYIRQNDSLKRLIKTLETEKASLK</sequence>
<name>J9D0R2_EDHAE</name>
<dbReference type="EMBL" id="AFBI03000154">
    <property type="protein sequence ID" value="EJW01466.1"/>
    <property type="molecule type" value="Genomic_DNA"/>
</dbReference>
<evidence type="ECO:0000313" key="2">
    <source>
        <dbReference type="Proteomes" id="UP000003163"/>
    </source>
</evidence>